<dbReference type="PANTHER" id="PTHR35291">
    <property type="entry name" value="PROTEIN SHROOM-LIKE"/>
    <property type="match status" value="1"/>
</dbReference>
<gene>
    <name evidence="2" type="ORF">SHERM_10845</name>
</gene>
<protein>
    <submittedName>
        <fullName evidence="2">Uncharacterized protein</fullName>
    </submittedName>
</protein>
<sequence>MFRALSARRNRQGYGPLHDDAMSAPLVPKLSRAKSTPAKILMSCSKKLKSVTARDKTHNSQKEKEKVKKTSKIHPFFSLFETGRKKKATAKPEFSRYLEYVREGGTYWDS</sequence>
<dbReference type="PANTHER" id="PTHR35291:SF3">
    <property type="entry name" value="PROTEIN SHROOM-LIKE"/>
    <property type="match status" value="1"/>
</dbReference>
<name>A0A9N7MN04_STRHE</name>
<evidence type="ECO:0000256" key="1">
    <source>
        <dbReference type="SAM" id="MobiDB-lite"/>
    </source>
</evidence>
<accession>A0A9N7MN04</accession>
<dbReference type="EMBL" id="CACSLK010003174">
    <property type="protein sequence ID" value="CAA0808616.1"/>
    <property type="molecule type" value="Genomic_DNA"/>
</dbReference>
<evidence type="ECO:0000313" key="3">
    <source>
        <dbReference type="Proteomes" id="UP001153555"/>
    </source>
</evidence>
<organism evidence="2 3">
    <name type="scientific">Striga hermonthica</name>
    <name type="common">Purple witchweed</name>
    <name type="synonym">Buchnera hermonthica</name>
    <dbReference type="NCBI Taxonomy" id="68872"/>
    <lineage>
        <taxon>Eukaryota</taxon>
        <taxon>Viridiplantae</taxon>
        <taxon>Streptophyta</taxon>
        <taxon>Embryophyta</taxon>
        <taxon>Tracheophyta</taxon>
        <taxon>Spermatophyta</taxon>
        <taxon>Magnoliopsida</taxon>
        <taxon>eudicotyledons</taxon>
        <taxon>Gunneridae</taxon>
        <taxon>Pentapetalae</taxon>
        <taxon>asterids</taxon>
        <taxon>lamiids</taxon>
        <taxon>Lamiales</taxon>
        <taxon>Orobanchaceae</taxon>
        <taxon>Buchnereae</taxon>
        <taxon>Striga</taxon>
    </lineage>
</organism>
<comment type="caution">
    <text evidence="2">The sequence shown here is derived from an EMBL/GenBank/DDBJ whole genome shotgun (WGS) entry which is preliminary data.</text>
</comment>
<dbReference type="OrthoDB" id="1097853at2759"/>
<feature type="compositionally biased region" description="Basic residues" evidence="1">
    <location>
        <begin position="1"/>
        <end position="11"/>
    </location>
</feature>
<dbReference type="Proteomes" id="UP001153555">
    <property type="component" value="Unassembled WGS sequence"/>
</dbReference>
<feature type="region of interest" description="Disordered" evidence="1">
    <location>
        <begin position="1"/>
        <end position="22"/>
    </location>
</feature>
<reference evidence="2" key="1">
    <citation type="submission" date="2019-12" db="EMBL/GenBank/DDBJ databases">
        <authorList>
            <person name="Scholes J."/>
        </authorList>
    </citation>
    <scope>NUCLEOTIDE SEQUENCE</scope>
</reference>
<evidence type="ECO:0000313" key="2">
    <source>
        <dbReference type="EMBL" id="CAA0808616.1"/>
    </source>
</evidence>
<proteinExistence type="predicted"/>
<keyword evidence="3" id="KW-1185">Reference proteome</keyword>
<dbReference type="AlphaFoldDB" id="A0A9N7MN04"/>